<dbReference type="Pfam" id="PF14196">
    <property type="entry name" value="ATC_hydrolase"/>
    <property type="match status" value="1"/>
</dbReference>
<accession>A0A173SQN1</accession>
<evidence type="ECO:0000313" key="2">
    <source>
        <dbReference type="Proteomes" id="UP000095649"/>
    </source>
</evidence>
<gene>
    <name evidence="1" type="ORF">ERS852582_01150</name>
</gene>
<proteinExistence type="predicted"/>
<dbReference type="RefSeq" id="WP_055185727.1">
    <property type="nucleotide sequence ID" value="NZ_CYXN01000006.1"/>
</dbReference>
<dbReference type="Proteomes" id="UP000095649">
    <property type="component" value="Unassembled WGS sequence"/>
</dbReference>
<protein>
    <recommendedName>
        <fullName evidence="3">L-2-amino-thiazoline-4-carboxylic acid hydrolase</fullName>
    </recommendedName>
</protein>
<organism evidence="1 2">
    <name type="scientific">Faecalibacterium prausnitzii</name>
    <dbReference type="NCBI Taxonomy" id="853"/>
    <lineage>
        <taxon>Bacteria</taxon>
        <taxon>Bacillati</taxon>
        <taxon>Bacillota</taxon>
        <taxon>Clostridia</taxon>
        <taxon>Eubacteriales</taxon>
        <taxon>Oscillospiraceae</taxon>
        <taxon>Faecalibacterium</taxon>
    </lineage>
</organism>
<name>A0A173SQN1_9FIRM</name>
<dbReference type="OrthoDB" id="1495276at2"/>
<dbReference type="AlphaFoldDB" id="A0A173SQN1"/>
<sequence length="233" mass="27533">MKDGELQIDRSCHVLYSKPCKKEILAKITLHYPEVEREVVWEQVQLRYAELLSKWRTDLGGKKNFHNGVGGTYDCITIMCFYDVCRDVVTFREMEEIEENLILPSFRKLRFVDINKPFWKKLMYRAFSTAQKHCDTWHDYEMDVTPYENSKPIYYEFTACPAAEFAKRFGFVAIMPALCNVDYASMELLHAKLVRTTTCVDGCRCDYTICGDKDPYVKEHPEYRDENGYRRNK</sequence>
<evidence type="ECO:0000313" key="1">
    <source>
        <dbReference type="EMBL" id="CUM92296.1"/>
    </source>
</evidence>
<evidence type="ECO:0008006" key="3">
    <source>
        <dbReference type="Google" id="ProtNLM"/>
    </source>
</evidence>
<dbReference type="EMBL" id="CYXN01000006">
    <property type="protein sequence ID" value="CUM92296.1"/>
    <property type="molecule type" value="Genomic_DNA"/>
</dbReference>
<dbReference type="InterPro" id="IPR026002">
    <property type="entry name" value="ATC_hydrolase-like"/>
</dbReference>
<reference evidence="1 2" key="1">
    <citation type="submission" date="2015-09" db="EMBL/GenBank/DDBJ databases">
        <authorList>
            <consortium name="Pathogen Informatics"/>
        </authorList>
    </citation>
    <scope>NUCLEOTIDE SEQUENCE [LARGE SCALE GENOMIC DNA]</scope>
    <source>
        <strain evidence="1 2">2789STDY5834970</strain>
    </source>
</reference>